<dbReference type="EMBL" id="PGCI01000546">
    <property type="protein sequence ID" value="PLW25347.1"/>
    <property type="molecule type" value="Genomic_DNA"/>
</dbReference>
<organism evidence="2 3">
    <name type="scientific">Puccinia coronata f. sp. avenae</name>
    <dbReference type="NCBI Taxonomy" id="200324"/>
    <lineage>
        <taxon>Eukaryota</taxon>
        <taxon>Fungi</taxon>
        <taxon>Dikarya</taxon>
        <taxon>Basidiomycota</taxon>
        <taxon>Pucciniomycotina</taxon>
        <taxon>Pucciniomycetes</taxon>
        <taxon>Pucciniales</taxon>
        <taxon>Pucciniaceae</taxon>
        <taxon>Puccinia</taxon>
    </lineage>
</organism>
<evidence type="ECO:0000256" key="1">
    <source>
        <dbReference type="SAM" id="MobiDB-lite"/>
    </source>
</evidence>
<proteinExistence type="predicted"/>
<feature type="region of interest" description="Disordered" evidence="1">
    <location>
        <begin position="30"/>
        <end position="50"/>
    </location>
</feature>
<reference evidence="2 3" key="1">
    <citation type="submission" date="2017-11" db="EMBL/GenBank/DDBJ databases">
        <title>De novo assembly and phasing of dikaryotic genomes from two isolates of Puccinia coronata f. sp. avenae, the causal agent of oat crown rust.</title>
        <authorList>
            <person name="Miller M.E."/>
            <person name="Zhang Y."/>
            <person name="Omidvar V."/>
            <person name="Sperschneider J."/>
            <person name="Schwessinger B."/>
            <person name="Raley C."/>
            <person name="Palmer J.M."/>
            <person name="Garnica D."/>
            <person name="Upadhyaya N."/>
            <person name="Rathjen J."/>
            <person name="Taylor J.M."/>
            <person name="Park R.F."/>
            <person name="Dodds P.N."/>
            <person name="Hirsch C.D."/>
            <person name="Kianian S.F."/>
            <person name="Figueroa M."/>
        </authorList>
    </citation>
    <scope>NUCLEOTIDE SEQUENCE [LARGE SCALE GENOMIC DNA]</scope>
    <source>
        <strain evidence="2">12SD80</strain>
    </source>
</reference>
<comment type="caution">
    <text evidence="2">The sequence shown here is derived from an EMBL/GenBank/DDBJ whole genome shotgun (WGS) entry which is preliminary data.</text>
</comment>
<dbReference type="AlphaFoldDB" id="A0A2N5TIL6"/>
<evidence type="ECO:0000313" key="3">
    <source>
        <dbReference type="Proteomes" id="UP000235392"/>
    </source>
</evidence>
<accession>A0A2N5TIL6</accession>
<dbReference type="Proteomes" id="UP000235392">
    <property type="component" value="Unassembled WGS sequence"/>
</dbReference>
<evidence type="ECO:0000313" key="2">
    <source>
        <dbReference type="EMBL" id="PLW25347.1"/>
    </source>
</evidence>
<protein>
    <submittedName>
        <fullName evidence="2">Uncharacterized protein</fullName>
    </submittedName>
</protein>
<sequence length="117" mass="12511">MLAIQAGLPNHVELPERSRRLQTPWRKVLGGPAALARRPTPANQKNTVRHTRTVGTAAANRNLIARPQAQQAASPPTQVGVPPPCLDGEFLSLISPPLWAALLTPSCLSEAGTKESR</sequence>
<name>A0A2N5TIL6_9BASI</name>
<gene>
    <name evidence="2" type="ORF">PCASD_26627</name>
</gene>